<evidence type="ECO:0000313" key="3">
    <source>
        <dbReference type="Proteomes" id="UP000708208"/>
    </source>
</evidence>
<reference evidence="2" key="1">
    <citation type="submission" date="2021-06" db="EMBL/GenBank/DDBJ databases">
        <authorList>
            <person name="Hodson N. C."/>
            <person name="Mongue J. A."/>
            <person name="Jaron S. K."/>
        </authorList>
    </citation>
    <scope>NUCLEOTIDE SEQUENCE</scope>
</reference>
<gene>
    <name evidence="2" type="ORF">AFUS01_LOCUS23848</name>
</gene>
<dbReference type="EMBL" id="CAJVCH010291570">
    <property type="protein sequence ID" value="CAG7785209.1"/>
    <property type="molecule type" value="Genomic_DNA"/>
</dbReference>
<accession>A0A8J2L0Y5</accession>
<organism evidence="2 3">
    <name type="scientific">Allacma fusca</name>
    <dbReference type="NCBI Taxonomy" id="39272"/>
    <lineage>
        <taxon>Eukaryota</taxon>
        <taxon>Metazoa</taxon>
        <taxon>Ecdysozoa</taxon>
        <taxon>Arthropoda</taxon>
        <taxon>Hexapoda</taxon>
        <taxon>Collembola</taxon>
        <taxon>Symphypleona</taxon>
        <taxon>Sminthuridae</taxon>
        <taxon>Allacma</taxon>
    </lineage>
</organism>
<comment type="caution">
    <text evidence="2">The sequence shown here is derived from an EMBL/GenBank/DDBJ whole genome shotgun (WGS) entry which is preliminary data.</text>
</comment>
<feature type="transmembrane region" description="Helical" evidence="1">
    <location>
        <begin position="73"/>
        <end position="97"/>
    </location>
</feature>
<proteinExistence type="predicted"/>
<keyword evidence="1" id="KW-1133">Transmembrane helix</keyword>
<evidence type="ECO:0000256" key="1">
    <source>
        <dbReference type="SAM" id="Phobius"/>
    </source>
</evidence>
<keyword evidence="3" id="KW-1185">Reference proteome</keyword>
<protein>
    <submittedName>
        <fullName evidence="2">Uncharacterized protein</fullName>
    </submittedName>
</protein>
<sequence length="147" mass="16644">MTISQDLEDDKSVNSLWDLQLKNNWKAVEEATKWNITPTKIPHLRGEQILHRKNVEVTSEPVLAIQPSYLNGILIGVTVMSGIIFVLVAALLLYVVFHAKRSSKDSQDDEEEDDVFEEDVIINARKRRSIPIIRFDVPSDSDGEQSA</sequence>
<keyword evidence="1" id="KW-0472">Membrane</keyword>
<evidence type="ECO:0000313" key="2">
    <source>
        <dbReference type="EMBL" id="CAG7785209.1"/>
    </source>
</evidence>
<dbReference type="Proteomes" id="UP000708208">
    <property type="component" value="Unassembled WGS sequence"/>
</dbReference>
<name>A0A8J2L0Y5_9HEXA</name>
<dbReference type="AlphaFoldDB" id="A0A8J2L0Y5"/>
<keyword evidence="1" id="KW-0812">Transmembrane</keyword>